<dbReference type="SUPFAM" id="SSF56281">
    <property type="entry name" value="Metallo-hydrolase/oxidoreductase"/>
    <property type="match status" value="1"/>
</dbReference>
<dbReference type="PANTHER" id="PTHR39189">
    <property type="entry name" value="UPF0173 METAL-DEPENDENT HYDROLASE YTKL"/>
    <property type="match status" value="1"/>
</dbReference>
<evidence type="ECO:0000313" key="1">
    <source>
        <dbReference type="EMBL" id="OGY37269.1"/>
    </source>
</evidence>
<organism evidence="1 2">
    <name type="scientific">Candidatus Andersenbacteria bacterium RIFCSPHIGHO2_12_FULL_45_11b</name>
    <dbReference type="NCBI Taxonomy" id="1797282"/>
    <lineage>
        <taxon>Bacteria</taxon>
        <taxon>Candidatus Anderseniibacteriota</taxon>
    </lineage>
</organism>
<dbReference type="InterPro" id="IPR036866">
    <property type="entry name" value="RibonucZ/Hydroxyglut_hydro"/>
</dbReference>
<sequence>MQISWHGQYTVKIISKEVTLVLDPYSSSVGLPPFRAKGDVVGLSNPSDSTMSQISGIQGNPLIIDTPGEYSVKGLTLYAMGWKPAEGEERNVQRWVIEDMVVLHVGALTRKLEEKELQELERTDIDVLLIPVGGGSGLTAKDALSLVGTLEPRVVIPIHYKLPGLTEQLDDVKVFAEEMGVDAKNTEKKLVLKKSKLPQEDVLTAILTI</sequence>
<dbReference type="Pfam" id="PF13483">
    <property type="entry name" value="Lactamase_B_3"/>
    <property type="match status" value="1"/>
</dbReference>
<protein>
    <recommendedName>
        <fullName evidence="3">Lactamase</fullName>
    </recommendedName>
</protein>
<dbReference type="AlphaFoldDB" id="A0A1G1XBB0"/>
<evidence type="ECO:0000313" key="2">
    <source>
        <dbReference type="Proteomes" id="UP000177941"/>
    </source>
</evidence>
<comment type="caution">
    <text evidence="1">The sequence shown here is derived from an EMBL/GenBank/DDBJ whole genome shotgun (WGS) entry which is preliminary data.</text>
</comment>
<gene>
    <name evidence="1" type="ORF">A3E36_01120</name>
</gene>
<evidence type="ECO:0008006" key="3">
    <source>
        <dbReference type="Google" id="ProtNLM"/>
    </source>
</evidence>
<name>A0A1G1XBB0_9BACT</name>
<dbReference type="Gene3D" id="3.60.15.10">
    <property type="entry name" value="Ribonuclease Z/Hydroxyacylglutathione hydrolase-like"/>
    <property type="match status" value="1"/>
</dbReference>
<dbReference type="Proteomes" id="UP000177941">
    <property type="component" value="Unassembled WGS sequence"/>
</dbReference>
<reference evidence="1 2" key="1">
    <citation type="journal article" date="2016" name="Nat. Commun.">
        <title>Thousands of microbial genomes shed light on interconnected biogeochemical processes in an aquifer system.</title>
        <authorList>
            <person name="Anantharaman K."/>
            <person name="Brown C.T."/>
            <person name="Hug L.A."/>
            <person name="Sharon I."/>
            <person name="Castelle C.J."/>
            <person name="Probst A.J."/>
            <person name="Thomas B.C."/>
            <person name="Singh A."/>
            <person name="Wilkins M.J."/>
            <person name="Karaoz U."/>
            <person name="Brodie E.L."/>
            <person name="Williams K.H."/>
            <person name="Hubbard S.S."/>
            <person name="Banfield J.F."/>
        </authorList>
    </citation>
    <scope>NUCLEOTIDE SEQUENCE [LARGE SCALE GENOMIC DNA]</scope>
</reference>
<dbReference type="EMBL" id="MHHS01000015">
    <property type="protein sequence ID" value="OGY37269.1"/>
    <property type="molecule type" value="Genomic_DNA"/>
</dbReference>
<accession>A0A1G1XBB0</accession>
<dbReference type="PANTHER" id="PTHR39189:SF1">
    <property type="entry name" value="UPF0173 METAL-DEPENDENT HYDROLASE YTKL"/>
    <property type="match status" value="1"/>
</dbReference>
<proteinExistence type="predicted"/>